<evidence type="ECO:0000256" key="1">
    <source>
        <dbReference type="SAM" id="MobiDB-lite"/>
    </source>
</evidence>
<protein>
    <submittedName>
        <fullName evidence="2">Uncharacterized protein</fullName>
    </submittedName>
</protein>
<proteinExistence type="predicted"/>
<feature type="region of interest" description="Disordered" evidence="1">
    <location>
        <begin position="78"/>
        <end position="98"/>
    </location>
</feature>
<organism evidence="2 3">
    <name type="scientific">Cytospora mali</name>
    <name type="common">Apple Valsa canker fungus</name>
    <name type="synonym">Valsa mali</name>
    <dbReference type="NCBI Taxonomy" id="578113"/>
    <lineage>
        <taxon>Eukaryota</taxon>
        <taxon>Fungi</taxon>
        <taxon>Dikarya</taxon>
        <taxon>Ascomycota</taxon>
        <taxon>Pezizomycotina</taxon>
        <taxon>Sordariomycetes</taxon>
        <taxon>Sordariomycetidae</taxon>
        <taxon>Diaporthales</taxon>
        <taxon>Cytosporaceae</taxon>
        <taxon>Cytospora</taxon>
    </lineage>
</organism>
<dbReference type="Proteomes" id="UP000078559">
    <property type="component" value="Unassembled WGS sequence"/>
</dbReference>
<evidence type="ECO:0000313" key="2">
    <source>
        <dbReference type="EMBL" id="KUI64364.1"/>
    </source>
</evidence>
<accession>A0A194VJP6</accession>
<dbReference type="AlphaFoldDB" id="A0A194VJP6"/>
<dbReference type="EMBL" id="KN796132">
    <property type="protein sequence ID" value="KUI64364.1"/>
    <property type="molecule type" value="Genomic_DNA"/>
</dbReference>
<reference evidence="2" key="1">
    <citation type="submission" date="2014-12" db="EMBL/GenBank/DDBJ databases">
        <title>Genome Sequence of Valsa Canker Pathogens Uncovers a Specific Adaption of Colonization on Woody Bark.</title>
        <authorList>
            <person name="Yin Z."/>
            <person name="Liu H."/>
            <person name="Gao X."/>
            <person name="Li Z."/>
            <person name="Song N."/>
            <person name="Ke X."/>
            <person name="Dai Q."/>
            <person name="Wu Y."/>
            <person name="Sun Y."/>
            <person name="Xu J.-R."/>
            <person name="Kang Z.K."/>
            <person name="Wang L."/>
            <person name="Huang L."/>
        </authorList>
    </citation>
    <scope>NUCLEOTIDE SEQUENCE [LARGE SCALE GENOMIC DNA]</scope>
    <source>
        <strain evidence="2">03-8</strain>
    </source>
</reference>
<gene>
    <name evidence="2" type="ORF">VM1G_11156</name>
</gene>
<keyword evidence="3" id="KW-1185">Reference proteome</keyword>
<name>A0A194VJP6_CYTMA</name>
<sequence>MSCQTTCHNQLPEGVAELVSDMLTGIDGGCADVLARYFGAEDWPTSYREEDIELDEECLAVHQFMSRQSQLAVPHRDELHAKMSSHSSPRPGKPKSPLERFYSEQHRHEKIAFMMRVDRDETDTHHGRTEGHICSLRLRAPPEFCSQHEKARIKGVVNEASPQNRPPSPTFQPYLEVDGSHLLEEAAEEVDDSYLEDIGLASCINGGANESAAKDE</sequence>
<evidence type="ECO:0000313" key="3">
    <source>
        <dbReference type="Proteomes" id="UP000078559"/>
    </source>
</evidence>